<proteinExistence type="inferred from homology"/>
<keyword evidence="5" id="KW-0862">Zinc</keyword>
<evidence type="ECO:0000259" key="6">
    <source>
        <dbReference type="Pfam" id="PF00962"/>
    </source>
</evidence>
<evidence type="ECO:0000256" key="2">
    <source>
        <dbReference type="ARBA" id="ARBA00006676"/>
    </source>
</evidence>
<dbReference type="SUPFAM" id="SSF51556">
    <property type="entry name" value="Metallo-dependent hydrolases"/>
    <property type="match status" value="1"/>
</dbReference>
<dbReference type="InterPro" id="IPR032466">
    <property type="entry name" value="Metal_Hydrolase"/>
</dbReference>
<comment type="caution">
    <text evidence="7">The sequence shown here is derived from an EMBL/GenBank/DDBJ whole genome shotgun (WGS) entry which is preliminary data.</text>
</comment>
<evidence type="ECO:0000313" key="7">
    <source>
        <dbReference type="EMBL" id="PVE52269.1"/>
    </source>
</evidence>
<sequence length="320" mass="34915">MLDLHVHLRGTMLPRKIEELADRNGLAVPTDTLQARGYGWRDFTSFLETYDRVTSVIVTARDLEEVTYDYLRFSASIGATYVEVMLSPPDLMRTGVPFEDQLSAISAARDQAFELHGIDCRMIATAVRHLGPDAALNAARIAVARRNEILVGFGLTGDERRFAVGEFREAFRIARSEGLLATAHAGEHLGAETVVEAIEKLGLSRVGHGVRAAESEAVLRQLADNRIPLEVCLSSNLALGLYHSLADHPIRKLREAGCLITLGTDDPPFFETDVAGEYSKAMEALRETGSAITYDAIGAAFCDDATKARLRSMHSPNTSG</sequence>
<dbReference type="Gene3D" id="3.20.20.140">
    <property type="entry name" value="Metal-dependent hydrolases"/>
    <property type="match status" value="1"/>
</dbReference>
<evidence type="ECO:0000256" key="5">
    <source>
        <dbReference type="ARBA" id="ARBA00022833"/>
    </source>
</evidence>
<reference evidence="7 8" key="1">
    <citation type="submission" date="2018-04" db="EMBL/GenBank/DDBJ databases">
        <authorList>
            <person name="Hagen T."/>
        </authorList>
    </citation>
    <scope>NUCLEOTIDE SEQUENCE [LARGE SCALE GENOMIC DNA]</scope>
    <source>
        <strain evidence="7 8">TPD7009</strain>
    </source>
</reference>
<dbReference type="InterPro" id="IPR006330">
    <property type="entry name" value="Ado/ade_deaminase"/>
</dbReference>
<feature type="domain" description="Adenosine deaminase" evidence="6">
    <location>
        <begin position="3"/>
        <end position="312"/>
    </location>
</feature>
<comment type="cofactor">
    <cofactor evidence="1">
        <name>Zn(2+)</name>
        <dbReference type="ChEBI" id="CHEBI:29105"/>
    </cofactor>
</comment>
<dbReference type="RefSeq" id="WP_116494829.1">
    <property type="nucleotide sequence ID" value="NZ_QDFR01000005.1"/>
</dbReference>
<dbReference type="GO" id="GO:0019239">
    <property type="term" value="F:deaminase activity"/>
    <property type="evidence" value="ECO:0007669"/>
    <property type="project" value="InterPro"/>
</dbReference>
<dbReference type="NCBIfam" id="TIGR01430">
    <property type="entry name" value="aden_deam"/>
    <property type="match status" value="1"/>
</dbReference>
<evidence type="ECO:0000256" key="4">
    <source>
        <dbReference type="ARBA" id="ARBA00022801"/>
    </source>
</evidence>
<dbReference type="Pfam" id="PF00962">
    <property type="entry name" value="A_deaminase"/>
    <property type="match status" value="1"/>
</dbReference>
<keyword evidence="3" id="KW-0479">Metal-binding</keyword>
<dbReference type="GO" id="GO:0046872">
    <property type="term" value="F:metal ion binding"/>
    <property type="evidence" value="ECO:0007669"/>
    <property type="project" value="UniProtKB-KW"/>
</dbReference>
<evidence type="ECO:0000256" key="1">
    <source>
        <dbReference type="ARBA" id="ARBA00001947"/>
    </source>
</evidence>
<name>A0AA92C1D6_RHIRH</name>
<dbReference type="InterPro" id="IPR001365">
    <property type="entry name" value="A_deaminase_dom"/>
</dbReference>
<dbReference type="GO" id="GO:0016814">
    <property type="term" value="F:hydrolase activity, acting on carbon-nitrogen (but not peptide) bonds, in cyclic amidines"/>
    <property type="evidence" value="ECO:0007669"/>
    <property type="project" value="UniProtKB-ARBA"/>
</dbReference>
<dbReference type="PANTHER" id="PTHR43114">
    <property type="entry name" value="ADENINE DEAMINASE"/>
    <property type="match status" value="1"/>
</dbReference>
<evidence type="ECO:0000313" key="8">
    <source>
        <dbReference type="Proteomes" id="UP000244335"/>
    </source>
</evidence>
<protein>
    <submittedName>
        <fullName evidence="7">Adenosine deaminase</fullName>
    </submittedName>
</protein>
<gene>
    <name evidence="7" type="primary">add</name>
    <name evidence="7" type="ORF">DC430_15590</name>
</gene>
<dbReference type="Proteomes" id="UP000244335">
    <property type="component" value="Unassembled WGS sequence"/>
</dbReference>
<dbReference type="AlphaFoldDB" id="A0AA92C1D6"/>
<dbReference type="PANTHER" id="PTHR43114:SF6">
    <property type="entry name" value="ADENINE DEAMINASE"/>
    <property type="match status" value="1"/>
</dbReference>
<dbReference type="EMBL" id="QDFR01000005">
    <property type="protein sequence ID" value="PVE52269.1"/>
    <property type="molecule type" value="Genomic_DNA"/>
</dbReference>
<comment type="similarity">
    <text evidence="2">Belongs to the metallo-dependent hydrolases superfamily. Adenosine and AMP deaminases family.</text>
</comment>
<organism evidence="7 8">
    <name type="scientific">Rhizobium rhizogenes</name>
    <name type="common">Agrobacterium rhizogenes</name>
    <dbReference type="NCBI Taxonomy" id="359"/>
    <lineage>
        <taxon>Bacteria</taxon>
        <taxon>Pseudomonadati</taxon>
        <taxon>Pseudomonadota</taxon>
        <taxon>Alphaproteobacteria</taxon>
        <taxon>Hyphomicrobiales</taxon>
        <taxon>Rhizobiaceae</taxon>
        <taxon>Rhizobium/Agrobacterium group</taxon>
        <taxon>Rhizobium</taxon>
    </lineage>
</organism>
<accession>A0AA92C1D6</accession>
<evidence type="ECO:0000256" key="3">
    <source>
        <dbReference type="ARBA" id="ARBA00022723"/>
    </source>
</evidence>
<keyword evidence="4" id="KW-0378">Hydrolase</keyword>